<dbReference type="Pfam" id="PF05699">
    <property type="entry name" value="Dimer_Tnp_hAT"/>
    <property type="match status" value="1"/>
</dbReference>
<dbReference type="Proteomes" id="UP000247702">
    <property type="component" value="Unassembled WGS sequence"/>
</dbReference>
<gene>
    <name evidence="3" type="ORF">RclHR1_33060002</name>
</gene>
<name>A0A2Z6R8S8_9GLOM</name>
<evidence type="ECO:0000256" key="1">
    <source>
        <dbReference type="SAM" id="MobiDB-lite"/>
    </source>
</evidence>
<dbReference type="InterPro" id="IPR008906">
    <property type="entry name" value="HATC_C_dom"/>
</dbReference>
<evidence type="ECO:0000313" key="4">
    <source>
        <dbReference type="Proteomes" id="UP000247702"/>
    </source>
</evidence>
<reference evidence="3 4" key="1">
    <citation type="submission" date="2017-11" db="EMBL/GenBank/DDBJ databases">
        <title>The genome of Rhizophagus clarus HR1 reveals common genetic basis of auxotrophy among arbuscular mycorrhizal fungi.</title>
        <authorList>
            <person name="Kobayashi Y."/>
        </authorList>
    </citation>
    <scope>NUCLEOTIDE SEQUENCE [LARGE SCALE GENOMIC DNA]</scope>
    <source>
        <strain evidence="3 4">HR1</strain>
    </source>
</reference>
<proteinExistence type="predicted"/>
<comment type="caution">
    <text evidence="3">The sequence shown here is derived from an EMBL/GenBank/DDBJ whole genome shotgun (WGS) entry which is preliminary data.</text>
</comment>
<dbReference type="STRING" id="94130.A0A2Z6R8S8"/>
<organism evidence="3 4">
    <name type="scientific">Rhizophagus clarus</name>
    <dbReference type="NCBI Taxonomy" id="94130"/>
    <lineage>
        <taxon>Eukaryota</taxon>
        <taxon>Fungi</taxon>
        <taxon>Fungi incertae sedis</taxon>
        <taxon>Mucoromycota</taxon>
        <taxon>Glomeromycotina</taxon>
        <taxon>Glomeromycetes</taxon>
        <taxon>Glomerales</taxon>
        <taxon>Glomeraceae</taxon>
        <taxon>Rhizophagus</taxon>
    </lineage>
</organism>
<protein>
    <recommendedName>
        <fullName evidence="2">HAT C-terminal dimerisation domain-containing protein</fullName>
    </recommendedName>
</protein>
<dbReference type="AlphaFoldDB" id="A0A2Z6R8S8"/>
<dbReference type="InterPro" id="IPR012337">
    <property type="entry name" value="RNaseH-like_sf"/>
</dbReference>
<evidence type="ECO:0000259" key="2">
    <source>
        <dbReference type="Pfam" id="PF05699"/>
    </source>
</evidence>
<accession>A0A2Z6R8S8</accession>
<dbReference type="GO" id="GO:0046983">
    <property type="term" value="F:protein dimerization activity"/>
    <property type="evidence" value="ECO:0007669"/>
    <property type="project" value="InterPro"/>
</dbReference>
<feature type="compositionally biased region" description="Acidic residues" evidence="1">
    <location>
        <begin position="148"/>
        <end position="172"/>
    </location>
</feature>
<feature type="domain" description="HAT C-terminal dimerisation" evidence="2">
    <location>
        <begin position="50"/>
        <end position="113"/>
    </location>
</feature>
<dbReference type="EMBL" id="BEXD01002565">
    <property type="protein sequence ID" value="GBB98757.1"/>
    <property type="molecule type" value="Genomic_DNA"/>
</dbReference>
<feature type="region of interest" description="Disordered" evidence="1">
    <location>
        <begin position="136"/>
        <end position="193"/>
    </location>
</feature>
<dbReference type="SUPFAM" id="SSF53098">
    <property type="entry name" value="Ribonuclease H-like"/>
    <property type="match status" value="1"/>
</dbReference>
<sequence length="272" mass="31534">MAQLYEVVLTFGWAVKVWFNMISQRILRKYLSYQQKIYPFDMQTFNQLGGNIMDFWNLAKGEAPELSRFALHLYAICVNSASVKRLWSNIGFLHSKWRNRLDHKKVLDMSQLRSDILRRNKQIVIEKSEKLYKQNHIATSIQSHETSDSEDSESSEIEDDDIQVSDDSDENDDTHIQSVKDTSNFKNKSKPDTISSTEQWVRVLQNWMGMAREENIDSSNSNTNPLKFIVVDRTIHPADDSLAKWNLYSVFNNNLESPVFVNAMVNLDSNGN</sequence>
<feature type="compositionally biased region" description="Polar residues" evidence="1">
    <location>
        <begin position="176"/>
        <end position="193"/>
    </location>
</feature>
<evidence type="ECO:0000313" key="3">
    <source>
        <dbReference type="EMBL" id="GBB98757.1"/>
    </source>
</evidence>
<keyword evidence="4" id="KW-1185">Reference proteome</keyword>